<feature type="compositionally biased region" description="Basic and acidic residues" evidence="1">
    <location>
        <begin position="15"/>
        <end position="25"/>
    </location>
</feature>
<feature type="transmembrane region" description="Helical" evidence="2">
    <location>
        <begin position="72"/>
        <end position="92"/>
    </location>
</feature>
<keyword evidence="2" id="KW-0812">Transmembrane</keyword>
<proteinExistence type="predicted"/>
<feature type="transmembrane region" description="Helical" evidence="2">
    <location>
        <begin position="31"/>
        <end position="52"/>
    </location>
</feature>
<dbReference type="Proteomes" id="UP000274843">
    <property type="component" value="Unassembled WGS sequence"/>
</dbReference>
<dbReference type="AlphaFoldDB" id="A0A3N2GW64"/>
<keyword evidence="2" id="KW-1133">Transmembrane helix</keyword>
<evidence type="ECO:0000256" key="2">
    <source>
        <dbReference type="SAM" id="Phobius"/>
    </source>
</evidence>
<accession>A0A3N2GW64</accession>
<evidence type="ECO:0000313" key="3">
    <source>
        <dbReference type="EMBL" id="ROS40822.1"/>
    </source>
</evidence>
<evidence type="ECO:0000313" key="4">
    <source>
        <dbReference type="Proteomes" id="UP000274843"/>
    </source>
</evidence>
<organism evidence="3 4">
    <name type="scientific">Amycolatopsis thermoflava</name>
    <dbReference type="NCBI Taxonomy" id="84480"/>
    <lineage>
        <taxon>Bacteria</taxon>
        <taxon>Bacillati</taxon>
        <taxon>Actinomycetota</taxon>
        <taxon>Actinomycetes</taxon>
        <taxon>Pseudonocardiales</taxon>
        <taxon>Pseudonocardiaceae</taxon>
        <taxon>Amycolatopsis</taxon>
        <taxon>Amycolatopsis methanolica group</taxon>
    </lineage>
</organism>
<evidence type="ECO:0000256" key="1">
    <source>
        <dbReference type="SAM" id="MobiDB-lite"/>
    </source>
</evidence>
<dbReference type="EMBL" id="RKHY01000001">
    <property type="protein sequence ID" value="ROS40822.1"/>
    <property type="molecule type" value="Genomic_DNA"/>
</dbReference>
<sequence length="401" mass="44613">MGYFEPGGEAVTAGEKQRPGADTRPKPRPPVLRLAFVLVLAGVAALLTVVSWRAAPGWPTALHDVLEAVFPLVVVAGAAIGGYELFVHPWLVTEMARISGPRIVEALLPQQVMETFLHSIYGDNEANRDVVTGVLGGEGLRPLGGDLTISTHTGVTFELSAVDHEIYHLTTAVTYSFKKNVHVDRFIIFATCNALLRDSISAGCQLPLFELWFVPDSSLFESSVDDMLPSVRLRIEYLDGEGRHHVASSSKLELREVKYQQWADYLTFFRTNMGPLPRQNTLDHLADLRIFECDLSDIAGDDHTVAAIERLSMRATALQRIDDGYCYWQAPYPCYVERISMSAKELDIEGGDAFEFRVVPFTFRSNTASARWLKPEELSDLDVRSWLLPGHGVALLWRPAK</sequence>
<reference evidence="3 4" key="1">
    <citation type="submission" date="2018-11" db="EMBL/GenBank/DDBJ databases">
        <title>Sequencing the genomes of 1000 actinobacteria strains.</title>
        <authorList>
            <person name="Klenk H.-P."/>
        </authorList>
    </citation>
    <scope>NUCLEOTIDE SEQUENCE [LARGE SCALE GENOMIC DNA]</scope>
    <source>
        <strain evidence="3 4">DSM 44348</strain>
    </source>
</reference>
<protein>
    <submittedName>
        <fullName evidence="3">Uncharacterized protein</fullName>
    </submittedName>
</protein>
<feature type="region of interest" description="Disordered" evidence="1">
    <location>
        <begin position="1"/>
        <end position="27"/>
    </location>
</feature>
<gene>
    <name evidence="3" type="ORF">EDD35_3167</name>
</gene>
<keyword evidence="4" id="KW-1185">Reference proteome</keyword>
<comment type="caution">
    <text evidence="3">The sequence shown here is derived from an EMBL/GenBank/DDBJ whole genome shotgun (WGS) entry which is preliminary data.</text>
</comment>
<name>A0A3N2GW64_9PSEU</name>
<keyword evidence="2" id="KW-0472">Membrane</keyword>